<reference evidence="2" key="1">
    <citation type="journal article" date="2021" name="Proc. Natl. Acad. Sci. U.S.A.">
        <title>A Catalog of Tens of Thousands of Viruses from Human Metagenomes Reveals Hidden Associations with Chronic Diseases.</title>
        <authorList>
            <person name="Tisza M.J."/>
            <person name="Buck C.B."/>
        </authorList>
    </citation>
    <scope>NUCLEOTIDE SEQUENCE</scope>
    <source>
        <strain evidence="2">Cttzo28</strain>
    </source>
</reference>
<evidence type="ECO:0000313" key="2">
    <source>
        <dbReference type="EMBL" id="DAE92845.1"/>
    </source>
</evidence>
<organism evidence="2">
    <name type="scientific">Ackermannviridae sp</name>
    <dbReference type="NCBI Taxonomy" id="2831612"/>
    <lineage>
        <taxon>Viruses</taxon>
        <taxon>Duplodnaviria</taxon>
        <taxon>Heunggongvirae</taxon>
        <taxon>Uroviricota</taxon>
        <taxon>Caudoviricetes</taxon>
        <taxon>Pantevenvirales</taxon>
        <taxon>Ackermannviridae</taxon>
    </lineage>
</organism>
<accession>A0A8S5RTZ2</accession>
<feature type="compositionally biased region" description="Basic and acidic residues" evidence="1">
    <location>
        <begin position="1"/>
        <end position="22"/>
    </location>
</feature>
<evidence type="ECO:0000256" key="1">
    <source>
        <dbReference type="SAM" id="MobiDB-lite"/>
    </source>
</evidence>
<name>A0A8S5RTZ2_9CAUD</name>
<feature type="region of interest" description="Disordered" evidence="1">
    <location>
        <begin position="1"/>
        <end position="65"/>
    </location>
</feature>
<dbReference type="EMBL" id="BK055796">
    <property type="protein sequence ID" value="DAE92845.1"/>
    <property type="molecule type" value="Genomic_DNA"/>
</dbReference>
<sequence length="172" mass="19187">MGSGVERARQAAERGELTDRLGRKMTPTQIDNLRPAPNLRDMDPDKRRAIQQAGARASNETKERRRTIREIYDDLLQQPDNLEGLEDAELTQRVQQSAEQRGRSVTLYEAIAVAMAAKAKAGDVKAAVFVRDSAGDKPADAVEITAETMTEADRRLLQRIQDRLQNDDATTK</sequence>
<proteinExistence type="predicted"/>
<protein>
    <submittedName>
        <fullName evidence="2">Uncharacterized protein</fullName>
    </submittedName>
</protein>